<dbReference type="Proteomes" id="UP000238823">
    <property type="component" value="Unassembled WGS sequence"/>
</dbReference>
<gene>
    <name evidence="1" type="ORF">ENSA7_75200</name>
</gene>
<comment type="caution">
    <text evidence="1">The sequence shown here is derived from an EMBL/GenBank/DDBJ whole genome shotgun (WGS) entry which is preliminary data.</text>
</comment>
<dbReference type="EMBL" id="PVNL01000138">
    <property type="protein sequence ID" value="PRP95206.1"/>
    <property type="molecule type" value="Genomic_DNA"/>
</dbReference>
<accession>A0A2S9XQS3</accession>
<name>A0A2S9XQS3_9BACT</name>
<protein>
    <submittedName>
        <fullName evidence="1">Uncharacterized protein</fullName>
    </submittedName>
</protein>
<sequence>MIAYTEYGLRRYPIRGRAALASIVAPTLDA</sequence>
<organism evidence="1 2">
    <name type="scientific">Enhygromyxa salina</name>
    <dbReference type="NCBI Taxonomy" id="215803"/>
    <lineage>
        <taxon>Bacteria</taxon>
        <taxon>Pseudomonadati</taxon>
        <taxon>Myxococcota</taxon>
        <taxon>Polyangia</taxon>
        <taxon>Nannocystales</taxon>
        <taxon>Nannocystaceae</taxon>
        <taxon>Enhygromyxa</taxon>
    </lineage>
</organism>
<dbReference type="AlphaFoldDB" id="A0A2S9XQS3"/>
<evidence type="ECO:0000313" key="2">
    <source>
        <dbReference type="Proteomes" id="UP000238823"/>
    </source>
</evidence>
<evidence type="ECO:0000313" key="1">
    <source>
        <dbReference type="EMBL" id="PRP95206.1"/>
    </source>
</evidence>
<proteinExistence type="predicted"/>
<reference evidence="1 2" key="1">
    <citation type="submission" date="2018-03" db="EMBL/GenBank/DDBJ databases">
        <title>Draft Genome Sequences of the Obligatory Marine Myxobacteria Enhygromyxa salina SWB007.</title>
        <authorList>
            <person name="Poehlein A."/>
            <person name="Moghaddam J.A."/>
            <person name="Harms H."/>
            <person name="Alanjari M."/>
            <person name="Koenig G.M."/>
            <person name="Daniel R."/>
            <person name="Schaeberle T.F."/>
        </authorList>
    </citation>
    <scope>NUCLEOTIDE SEQUENCE [LARGE SCALE GENOMIC DNA]</scope>
    <source>
        <strain evidence="1 2">SWB007</strain>
    </source>
</reference>